<organism evidence="6 7">
    <name type="scientific">Secundilactobacillus odoratitofui DSM 19909 = JCM 15043</name>
    <dbReference type="NCBI Taxonomy" id="1423776"/>
    <lineage>
        <taxon>Bacteria</taxon>
        <taxon>Bacillati</taxon>
        <taxon>Bacillota</taxon>
        <taxon>Bacilli</taxon>
        <taxon>Lactobacillales</taxon>
        <taxon>Lactobacillaceae</taxon>
        <taxon>Secundilactobacillus</taxon>
    </lineage>
</organism>
<dbReference type="PATRIC" id="fig|1423776.4.peg.2032"/>
<evidence type="ECO:0000256" key="4">
    <source>
        <dbReference type="SAM" id="SignalP"/>
    </source>
</evidence>
<dbReference type="SUPFAM" id="SSF46589">
    <property type="entry name" value="tRNA-binding arm"/>
    <property type="match status" value="1"/>
</dbReference>
<evidence type="ECO:0000256" key="1">
    <source>
        <dbReference type="ARBA" id="ARBA00022490"/>
    </source>
</evidence>
<evidence type="ECO:0000259" key="5">
    <source>
        <dbReference type="Pfam" id="PF17936"/>
    </source>
</evidence>
<feature type="signal peptide" evidence="4">
    <location>
        <begin position="1"/>
        <end position="21"/>
    </location>
</feature>
<gene>
    <name evidence="6" type="ORF">FD04_GL002006</name>
</gene>
<keyword evidence="2" id="KW-0175">Coiled coil</keyword>
<dbReference type="Proteomes" id="UP000051160">
    <property type="component" value="Unassembled WGS sequence"/>
</dbReference>
<dbReference type="GO" id="GO:0000166">
    <property type="term" value="F:nucleotide binding"/>
    <property type="evidence" value="ECO:0007669"/>
    <property type="project" value="InterPro"/>
</dbReference>
<feature type="coiled-coil region" evidence="2">
    <location>
        <begin position="120"/>
        <end position="213"/>
    </location>
</feature>
<protein>
    <recommendedName>
        <fullName evidence="5">Bacterial Ig domain-containing protein</fullName>
    </recommendedName>
</protein>
<keyword evidence="7" id="KW-1185">Reference proteome</keyword>
<dbReference type="AlphaFoldDB" id="A0A0R1LWC1"/>
<reference evidence="6 7" key="1">
    <citation type="journal article" date="2015" name="Genome Announc.">
        <title>Expanding the biotechnology potential of lactobacilli through comparative genomics of 213 strains and associated genera.</title>
        <authorList>
            <person name="Sun Z."/>
            <person name="Harris H.M."/>
            <person name="McCann A."/>
            <person name="Guo C."/>
            <person name="Argimon S."/>
            <person name="Zhang W."/>
            <person name="Yang X."/>
            <person name="Jeffery I.B."/>
            <person name="Cooney J.C."/>
            <person name="Kagawa T.F."/>
            <person name="Liu W."/>
            <person name="Song Y."/>
            <person name="Salvetti E."/>
            <person name="Wrobel A."/>
            <person name="Rasinkangas P."/>
            <person name="Parkhill J."/>
            <person name="Rea M.C."/>
            <person name="O'Sullivan O."/>
            <person name="Ritari J."/>
            <person name="Douillard F.P."/>
            <person name="Paul Ross R."/>
            <person name="Yang R."/>
            <person name="Briner A.E."/>
            <person name="Felis G.E."/>
            <person name="de Vos W.M."/>
            <person name="Barrangou R."/>
            <person name="Klaenhammer T.R."/>
            <person name="Caufield P.W."/>
            <person name="Cui Y."/>
            <person name="Zhang H."/>
            <person name="O'Toole P.W."/>
        </authorList>
    </citation>
    <scope>NUCLEOTIDE SEQUENCE [LARGE SCALE GENOMIC DNA]</scope>
    <source>
        <strain evidence="6 7">DSM 19909</strain>
    </source>
</reference>
<comment type="caution">
    <text evidence="6">The sequence shown here is derived from an EMBL/GenBank/DDBJ whole genome shotgun (WGS) entry which is preliminary data.</text>
</comment>
<dbReference type="Pfam" id="PF17936">
    <property type="entry name" value="Big_6"/>
    <property type="match status" value="1"/>
</dbReference>
<feature type="region of interest" description="Disordered" evidence="3">
    <location>
        <begin position="216"/>
        <end position="240"/>
    </location>
</feature>
<dbReference type="EMBL" id="AZEE01000030">
    <property type="protein sequence ID" value="KRK97145.1"/>
    <property type="molecule type" value="Genomic_DNA"/>
</dbReference>
<accession>A0A0R1LWC1</accession>
<proteinExistence type="predicted"/>
<keyword evidence="4" id="KW-0732">Signal</keyword>
<dbReference type="InterPro" id="IPR041498">
    <property type="entry name" value="Big_6"/>
</dbReference>
<keyword evidence="1" id="KW-0963">Cytoplasm</keyword>
<feature type="coiled-coil region" evidence="2">
    <location>
        <begin position="314"/>
        <end position="376"/>
    </location>
</feature>
<feature type="domain" description="Bacterial Ig" evidence="5">
    <location>
        <begin position="36"/>
        <end position="97"/>
    </location>
</feature>
<feature type="chain" id="PRO_5039156486" description="Bacterial Ig domain-containing protein" evidence="4">
    <location>
        <begin position="22"/>
        <end position="383"/>
    </location>
</feature>
<evidence type="ECO:0000256" key="3">
    <source>
        <dbReference type="SAM" id="MobiDB-lite"/>
    </source>
</evidence>
<evidence type="ECO:0000313" key="7">
    <source>
        <dbReference type="Proteomes" id="UP000051160"/>
    </source>
</evidence>
<evidence type="ECO:0000313" key="6">
    <source>
        <dbReference type="EMBL" id="KRK97145.1"/>
    </source>
</evidence>
<dbReference type="Pfam" id="PF14282">
    <property type="entry name" value="FlxA"/>
    <property type="match status" value="1"/>
</dbReference>
<dbReference type="InterPro" id="IPR010978">
    <property type="entry name" value="tRNA-bd_arm"/>
</dbReference>
<dbReference type="Gene3D" id="1.10.287.1490">
    <property type="match status" value="1"/>
</dbReference>
<dbReference type="RefSeq" id="WP_056948937.1">
    <property type="nucleotide sequence ID" value="NZ_AZEE01000030.1"/>
</dbReference>
<sequence>MNNRYAILVATSIFAISSTSAQVNAATKSKQQLNLKVAMVHAGDQKLSGTATKGAKIKVTRYAKTFGAGKVNAKTGKFTFKLKQPVKANWHYRVTVTKKGYKTKVVHFGVAKKAGQSTGQSKHNADIAKLQVQIEDLKDRVNQISEQQPQILISYTNDGEITNLKQQIVDLNNQIKDLKNELSDSESENTDKMGSLRDQINELQSQIANIKFNLNENSSSSVDPNSDCGSDTSTAAQPSIDQDYEARKAEAARIEQELSSLDDKIEKLQDEKSQKDWALNQVSWRSSETAQSILNYTSNELNTLKEKVVADPQNQSLQLKIKRLQEQVDEETQDLANSIRAEKIVNGHEMDFSNRIDEISIELDKLYAQQQELRKQQDLIWNY</sequence>
<feature type="coiled-coil region" evidence="2">
    <location>
        <begin position="244"/>
        <end position="271"/>
    </location>
</feature>
<name>A0A0R1LWC1_9LACO</name>
<dbReference type="InterPro" id="IPR025577">
    <property type="entry name" value="FlxA"/>
</dbReference>
<evidence type="ECO:0000256" key="2">
    <source>
        <dbReference type="SAM" id="Coils"/>
    </source>
</evidence>
<dbReference type="OrthoDB" id="2334794at2"/>